<keyword evidence="2" id="KW-0489">Methyltransferase</keyword>
<protein>
    <submittedName>
        <fullName evidence="2">Methyltransferase domain-containing protein</fullName>
    </submittedName>
</protein>
<dbReference type="InterPro" id="IPR029063">
    <property type="entry name" value="SAM-dependent_MTases_sf"/>
</dbReference>
<keyword evidence="2" id="KW-0808">Transferase</keyword>
<sequence length="252" mass="29195">MYSHKKYPVCNGEKFFFSSILWNELIKEWELKDHEAEYINRQQGFICKSCGNNLRSMALARSIADHFSFNGTLKEFINIEKNKDLRILEINEAGGFTPYLSKLSGHTFIKYPEHDMRNLMFTSKVFDLVIHSDTLEHVSDPVKGLSECRRVLKPGGTFFFTVPIVVGRMTRSRHNLPPSFHGSMSNEASDLLVKTEYGADFWSHVFKAGFVSLSIFCLEYPSAMAIVAKKIVENNYHGFYRRTLYSQHRRRN</sequence>
<dbReference type="InterPro" id="IPR013216">
    <property type="entry name" value="Methyltransf_11"/>
</dbReference>
<evidence type="ECO:0000313" key="2">
    <source>
        <dbReference type="EMBL" id="VFK79276.1"/>
    </source>
</evidence>
<dbReference type="AlphaFoldDB" id="A0A451BLZ3"/>
<dbReference type="GO" id="GO:0008757">
    <property type="term" value="F:S-adenosylmethionine-dependent methyltransferase activity"/>
    <property type="evidence" value="ECO:0007669"/>
    <property type="project" value="InterPro"/>
</dbReference>
<accession>A0A451BLZ3</accession>
<name>A0A451BLZ3_9GAMM</name>
<proteinExistence type="predicted"/>
<dbReference type="SUPFAM" id="SSF53335">
    <property type="entry name" value="S-adenosyl-L-methionine-dependent methyltransferases"/>
    <property type="match status" value="1"/>
</dbReference>
<dbReference type="GO" id="GO:0032259">
    <property type="term" value="P:methylation"/>
    <property type="evidence" value="ECO:0007669"/>
    <property type="project" value="UniProtKB-KW"/>
</dbReference>
<dbReference type="EMBL" id="CAADHB010000043">
    <property type="protein sequence ID" value="VFK79276.1"/>
    <property type="molecule type" value="Genomic_DNA"/>
</dbReference>
<gene>
    <name evidence="2" type="ORF">BECKSD772D_GA0070982_10436</name>
</gene>
<dbReference type="Gene3D" id="3.40.50.150">
    <property type="entry name" value="Vaccinia Virus protein VP39"/>
    <property type="match status" value="1"/>
</dbReference>
<evidence type="ECO:0000259" key="1">
    <source>
        <dbReference type="Pfam" id="PF08241"/>
    </source>
</evidence>
<dbReference type="Pfam" id="PF08241">
    <property type="entry name" value="Methyltransf_11"/>
    <property type="match status" value="1"/>
</dbReference>
<dbReference type="CDD" id="cd02440">
    <property type="entry name" value="AdoMet_MTases"/>
    <property type="match status" value="1"/>
</dbReference>
<organism evidence="2">
    <name type="scientific">Candidatus Kentrum sp. SD</name>
    <dbReference type="NCBI Taxonomy" id="2126332"/>
    <lineage>
        <taxon>Bacteria</taxon>
        <taxon>Pseudomonadati</taxon>
        <taxon>Pseudomonadota</taxon>
        <taxon>Gammaproteobacteria</taxon>
        <taxon>Candidatus Kentrum</taxon>
    </lineage>
</organism>
<feature type="domain" description="Methyltransferase type 11" evidence="1">
    <location>
        <begin position="108"/>
        <end position="160"/>
    </location>
</feature>
<reference evidence="2" key="1">
    <citation type="submission" date="2019-02" db="EMBL/GenBank/DDBJ databases">
        <authorList>
            <person name="Gruber-Vodicka R. H."/>
            <person name="Seah K. B. B."/>
        </authorList>
    </citation>
    <scope>NUCLEOTIDE SEQUENCE</scope>
    <source>
        <strain evidence="2">BECK_S127</strain>
    </source>
</reference>